<evidence type="ECO:0000256" key="6">
    <source>
        <dbReference type="SAM" id="MobiDB-lite"/>
    </source>
</evidence>
<evidence type="ECO:0000313" key="9">
    <source>
        <dbReference type="Proteomes" id="UP000467700"/>
    </source>
</evidence>
<reference evidence="8 9" key="1">
    <citation type="submission" date="2020-01" db="EMBL/GenBank/DDBJ databases">
        <authorList>
            <person name="Gupta K D."/>
        </authorList>
    </citation>
    <scope>NUCLEOTIDE SEQUENCE [LARGE SCALE GENOMIC DNA]</scope>
</reference>
<evidence type="ECO:0000256" key="2">
    <source>
        <dbReference type="ARBA" id="ARBA00004123"/>
    </source>
</evidence>
<evidence type="ECO:0000256" key="5">
    <source>
        <dbReference type="ARBA" id="ARBA00023242"/>
    </source>
</evidence>
<evidence type="ECO:0000256" key="3">
    <source>
        <dbReference type="ARBA" id="ARBA00008057"/>
    </source>
</evidence>
<feature type="compositionally biased region" description="Polar residues" evidence="6">
    <location>
        <begin position="33"/>
        <end position="51"/>
    </location>
</feature>
<evidence type="ECO:0000256" key="1">
    <source>
        <dbReference type="ARBA" id="ARBA00002212"/>
    </source>
</evidence>
<protein>
    <recommendedName>
        <fullName evidence="7">Histone chaperone domain-containing protein</fullName>
    </recommendedName>
</protein>
<feature type="compositionally biased region" description="Polar residues" evidence="6">
    <location>
        <begin position="8"/>
        <end position="19"/>
    </location>
</feature>
<feature type="compositionally biased region" description="Acidic residues" evidence="6">
    <location>
        <begin position="71"/>
        <end position="107"/>
    </location>
</feature>
<feature type="region of interest" description="Disordered" evidence="6">
    <location>
        <begin position="1"/>
        <end position="151"/>
    </location>
</feature>
<proteinExistence type="inferred from homology"/>
<feature type="compositionally biased region" description="Acidic residues" evidence="6">
    <location>
        <begin position="137"/>
        <end position="151"/>
    </location>
</feature>
<dbReference type="OrthoDB" id="3364766at2759"/>
<dbReference type="AlphaFoldDB" id="A0A8S0VTM8"/>
<comment type="similarity">
    <text evidence="3">Belongs to the CHZ1 family.</text>
</comment>
<comment type="caution">
    <text evidence="8">The sequence shown here is derived from an EMBL/GenBank/DDBJ whole genome shotgun (WGS) entry which is preliminary data.</text>
</comment>
<feature type="domain" description="Histone chaperone" evidence="7">
    <location>
        <begin position="97"/>
        <end position="132"/>
    </location>
</feature>
<dbReference type="Pfam" id="PF09649">
    <property type="entry name" value="CHZ"/>
    <property type="match status" value="1"/>
</dbReference>
<sequence>MKRDTNVEGKQTSPTNALFHSTHHHRRVPIIHSTMSSSVTDPTNDKNTASATPGGIASSSGKGKAKAADVSIEDEEEEEEEEEGDEDEAMGSDDEAEDEEEEYEEIDPSAIVGRRTRGVKVDYTSKEALEKAGLQGTEDDDEEDADVQMKH</sequence>
<organism evidence="8 9">
    <name type="scientific">Cyclocybe aegerita</name>
    <name type="common">Black poplar mushroom</name>
    <name type="synonym">Agrocybe aegerita</name>
    <dbReference type="NCBI Taxonomy" id="1973307"/>
    <lineage>
        <taxon>Eukaryota</taxon>
        <taxon>Fungi</taxon>
        <taxon>Dikarya</taxon>
        <taxon>Basidiomycota</taxon>
        <taxon>Agaricomycotina</taxon>
        <taxon>Agaricomycetes</taxon>
        <taxon>Agaricomycetidae</taxon>
        <taxon>Agaricales</taxon>
        <taxon>Agaricineae</taxon>
        <taxon>Bolbitiaceae</taxon>
        <taxon>Cyclocybe</taxon>
    </lineage>
</organism>
<dbReference type="GO" id="GO:0005634">
    <property type="term" value="C:nucleus"/>
    <property type="evidence" value="ECO:0007669"/>
    <property type="project" value="UniProtKB-SubCell"/>
</dbReference>
<comment type="function">
    <text evidence="1">Forms a chaperone-bound H2A.Z-H2B complex that acts as a source for SWR1 complex-dependent H2A to H2A.Z histone replacement in chromatin.</text>
</comment>
<dbReference type="SMART" id="SM01082">
    <property type="entry name" value="CHZ"/>
    <property type="match status" value="1"/>
</dbReference>
<evidence type="ECO:0000259" key="7">
    <source>
        <dbReference type="SMART" id="SM01082"/>
    </source>
</evidence>
<name>A0A8S0VTM8_CYCAE</name>
<keyword evidence="9" id="KW-1185">Reference proteome</keyword>
<keyword evidence="4" id="KW-0143">Chaperone</keyword>
<dbReference type="Proteomes" id="UP000467700">
    <property type="component" value="Unassembled WGS sequence"/>
</dbReference>
<keyword evidence="5" id="KW-0539">Nucleus</keyword>
<gene>
    <name evidence="8" type="ORF">AAE3_LOCUS2851</name>
</gene>
<accession>A0A8S0VTM8</accession>
<evidence type="ECO:0000256" key="4">
    <source>
        <dbReference type="ARBA" id="ARBA00023186"/>
    </source>
</evidence>
<comment type="subcellular location">
    <subcellularLocation>
        <location evidence="2">Nucleus</location>
    </subcellularLocation>
</comment>
<dbReference type="InterPro" id="IPR019098">
    <property type="entry name" value="Histone_chaperone_domain_CHZ"/>
</dbReference>
<evidence type="ECO:0000313" key="8">
    <source>
        <dbReference type="EMBL" id="CAA7260690.1"/>
    </source>
</evidence>
<feature type="compositionally biased region" description="Basic and acidic residues" evidence="6">
    <location>
        <begin position="119"/>
        <end position="130"/>
    </location>
</feature>
<dbReference type="EMBL" id="CACVBS010000030">
    <property type="protein sequence ID" value="CAA7260690.1"/>
    <property type="molecule type" value="Genomic_DNA"/>
</dbReference>